<accession>A0A0N0U8T0</accession>
<dbReference type="PANTHER" id="PTHR12110:SF41">
    <property type="entry name" value="INOSOSE DEHYDRATASE"/>
    <property type="match status" value="1"/>
</dbReference>
<proteinExistence type="predicted"/>
<dbReference type="GO" id="GO:0016853">
    <property type="term" value="F:isomerase activity"/>
    <property type="evidence" value="ECO:0007669"/>
    <property type="project" value="UniProtKB-KW"/>
</dbReference>
<dbReference type="InterPro" id="IPR050312">
    <property type="entry name" value="IolE/XylAMocC-like"/>
</dbReference>
<dbReference type="PATRIC" id="fig|1705562.3.peg.3823"/>
<evidence type="ECO:0000313" key="1">
    <source>
        <dbReference type="EMBL" id="KOX91834.1"/>
    </source>
</evidence>
<dbReference type="Proteomes" id="UP000037729">
    <property type="component" value="Unassembled WGS sequence"/>
</dbReference>
<dbReference type="OrthoDB" id="165864at2157"/>
<dbReference type="PANTHER" id="PTHR12110">
    <property type="entry name" value="HYDROXYPYRUVATE ISOMERASE"/>
    <property type="match status" value="1"/>
</dbReference>
<dbReference type="EMBL" id="LIUF01000006">
    <property type="protein sequence ID" value="KOX91834.1"/>
    <property type="molecule type" value="Genomic_DNA"/>
</dbReference>
<evidence type="ECO:0000313" key="2">
    <source>
        <dbReference type="Proteomes" id="UP000037729"/>
    </source>
</evidence>
<protein>
    <submittedName>
        <fullName evidence="1">Sugar phosphate isomerase</fullName>
    </submittedName>
</protein>
<comment type="caution">
    <text evidence="1">The sequence shown here is derived from an EMBL/GenBank/DDBJ whole genome shotgun (WGS) entry which is preliminary data.</text>
</comment>
<dbReference type="InterPro" id="IPR036237">
    <property type="entry name" value="Xyl_isomerase-like_sf"/>
</dbReference>
<keyword evidence="2" id="KW-1185">Reference proteome</keyword>
<dbReference type="AlphaFoldDB" id="A0A0N0U8T0"/>
<sequence>MGSGLNTALQLYSIRSLSEPLPEIVRRVGAAGYDGVEFAHRFQEESPRDIATALDDIGLEPVAVHADLPEVEAALDGESDLLVRCRTVGCDTLVIPHLSASELRTRSDIRSLCHRLRDAAAGLEACDMQLGYHTGRRTFRPFLPDAAGQLIDETPVPIAVGEYTHQLLTTLRAPDPTTIPSETPMWNLVARTTPAELMFEPEVAEIREAGYDPRALFSLCGDRTSMVHLRDVSPAGLFQGYEDVPHGVGVVDMDGVLDAASDAGVDWVIYENELDSDPTAKIDHGMETLERLLDRSDLSRSPTRMPATSS</sequence>
<organism evidence="1 2">
    <name type="scientific">Haloarcula rubripromontorii</name>
    <dbReference type="NCBI Taxonomy" id="1705562"/>
    <lineage>
        <taxon>Archaea</taxon>
        <taxon>Methanobacteriati</taxon>
        <taxon>Methanobacteriota</taxon>
        <taxon>Stenosarchaea group</taxon>
        <taxon>Halobacteria</taxon>
        <taxon>Halobacteriales</taxon>
        <taxon>Haloarculaceae</taxon>
        <taxon>Haloarcula</taxon>
    </lineage>
</organism>
<dbReference type="RefSeq" id="WP_053969272.1">
    <property type="nucleotide sequence ID" value="NZ_LIUF01000006.1"/>
</dbReference>
<dbReference type="STRING" id="1705562.AMS69_17135"/>
<dbReference type="SUPFAM" id="SSF51658">
    <property type="entry name" value="Xylose isomerase-like"/>
    <property type="match status" value="1"/>
</dbReference>
<keyword evidence="1" id="KW-0413">Isomerase</keyword>
<reference evidence="1 2" key="1">
    <citation type="submission" date="2015-08" db="EMBL/GenBank/DDBJ databases">
        <title>Genomes of Isolates from Cabo Rojo, PR.</title>
        <authorList>
            <person name="Sanchez-Nieves R.L."/>
            <person name="Montalvo-Rodriguez R."/>
        </authorList>
    </citation>
    <scope>NUCLEOTIDE SEQUENCE [LARGE SCALE GENOMIC DNA]</scope>
    <source>
        <strain evidence="1 2">SL3</strain>
    </source>
</reference>
<dbReference type="Gene3D" id="3.20.20.150">
    <property type="entry name" value="Divalent-metal-dependent TIM barrel enzymes"/>
    <property type="match status" value="1"/>
</dbReference>
<gene>
    <name evidence="1" type="ORF">AMS69_17135</name>
</gene>
<name>A0A0N0U8T0_9EURY</name>